<evidence type="ECO:0000256" key="1">
    <source>
        <dbReference type="PROSITE-ProRule" id="PRU00047"/>
    </source>
</evidence>
<sequence>MLTRSVQLKQPRTRTANPPSQRLAEAVCWNCGRSGQYRRSCPLSKTRRERRPPSTTGEQVRKPVIKSRRKPTQKNSNIKREYEVGCRAIREV</sequence>
<feature type="domain" description="CCHC-type" evidence="3">
    <location>
        <begin position="28"/>
        <end position="42"/>
    </location>
</feature>
<dbReference type="AlphaFoldDB" id="A0A0V0RSZ6"/>
<gene>
    <name evidence="4" type="ORF">T07_4575</name>
</gene>
<organism evidence="4 5">
    <name type="scientific">Trichinella nelsoni</name>
    <dbReference type="NCBI Taxonomy" id="6336"/>
    <lineage>
        <taxon>Eukaryota</taxon>
        <taxon>Metazoa</taxon>
        <taxon>Ecdysozoa</taxon>
        <taxon>Nematoda</taxon>
        <taxon>Enoplea</taxon>
        <taxon>Dorylaimia</taxon>
        <taxon>Trichinellida</taxon>
        <taxon>Trichinellidae</taxon>
        <taxon>Trichinella</taxon>
    </lineage>
</organism>
<dbReference type="Proteomes" id="UP000054630">
    <property type="component" value="Unassembled WGS sequence"/>
</dbReference>
<dbReference type="SUPFAM" id="SSF57756">
    <property type="entry name" value="Retrovirus zinc finger-like domains"/>
    <property type="match status" value="1"/>
</dbReference>
<protein>
    <recommendedName>
        <fullName evidence="3">CCHC-type domain-containing protein</fullName>
    </recommendedName>
</protein>
<dbReference type="GO" id="GO:0008270">
    <property type="term" value="F:zinc ion binding"/>
    <property type="evidence" value="ECO:0007669"/>
    <property type="project" value="UniProtKB-KW"/>
</dbReference>
<accession>A0A0V0RSZ6</accession>
<dbReference type="EMBL" id="JYDL01000089">
    <property type="protein sequence ID" value="KRX17365.1"/>
    <property type="molecule type" value="Genomic_DNA"/>
</dbReference>
<reference evidence="4 5" key="1">
    <citation type="submission" date="2015-01" db="EMBL/GenBank/DDBJ databases">
        <title>Evolution of Trichinella species and genotypes.</title>
        <authorList>
            <person name="Korhonen P.K."/>
            <person name="Edoardo P."/>
            <person name="Giuseppe L.R."/>
            <person name="Gasser R.B."/>
        </authorList>
    </citation>
    <scope>NUCLEOTIDE SEQUENCE [LARGE SCALE GENOMIC DNA]</scope>
    <source>
        <strain evidence="4">ISS37</strain>
    </source>
</reference>
<dbReference type="InterPro" id="IPR001878">
    <property type="entry name" value="Znf_CCHC"/>
</dbReference>
<dbReference type="GO" id="GO:0019899">
    <property type="term" value="F:enzyme binding"/>
    <property type="evidence" value="ECO:0007669"/>
    <property type="project" value="UniProtKB-ARBA"/>
</dbReference>
<dbReference type="PROSITE" id="PS50158">
    <property type="entry name" value="ZF_CCHC"/>
    <property type="match status" value="1"/>
</dbReference>
<proteinExistence type="predicted"/>
<dbReference type="GO" id="GO:0003676">
    <property type="term" value="F:nucleic acid binding"/>
    <property type="evidence" value="ECO:0007669"/>
    <property type="project" value="InterPro"/>
</dbReference>
<evidence type="ECO:0000256" key="2">
    <source>
        <dbReference type="SAM" id="MobiDB-lite"/>
    </source>
</evidence>
<evidence type="ECO:0000259" key="3">
    <source>
        <dbReference type="PROSITE" id="PS50158"/>
    </source>
</evidence>
<comment type="caution">
    <text evidence="4">The sequence shown here is derived from an EMBL/GenBank/DDBJ whole genome shotgun (WGS) entry which is preliminary data.</text>
</comment>
<keyword evidence="1" id="KW-0862">Zinc</keyword>
<keyword evidence="1" id="KW-0479">Metal-binding</keyword>
<dbReference type="OrthoDB" id="10469567at2759"/>
<keyword evidence="5" id="KW-1185">Reference proteome</keyword>
<dbReference type="InterPro" id="IPR036875">
    <property type="entry name" value="Znf_CCHC_sf"/>
</dbReference>
<evidence type="ECO:0000313" key="5">
    <source>
        <dbReference type="Proteomes" id="UP000054630"/>
    </source>
</evidence>
<keyword evidence="1" id="KW-0863">Zinc-finger</keyword>
<name>A0A0V0RSZ6_9BILA</name>
<feature type="region of interest" description="Disordered" evidence="2">
    <location>
        <begin position="1"/>
        <end position="20"/>
    </location>
</feature>
<feature type="compositionally biased region" description="Basic residues" evidence="2">
    <location>
        <begin position="63"/>
        <end position="72"/>
    </location>
</feature>
<feature type="region of interest" description="Disordered" evidence="2">
    <location>
        <begin position="40"/>
        <end position="79"/>
    </location>
</feature>
<evidence type="ECO:0000313" key="4">
    <source>
        <dbReference type="EMBL" id="KRX17365.1"/>
    </source>
</evidence>